<evidence type="ECO:0000259" key="2">
    <source>
        <dbReference type="Pfam" id="PF03413"/>
    </source>
</evidence>
<feature type="domain" description="PepSY" evidence="2">
    <location>
        <begin position="42"/>
        <end position="97"/>
    </location>
</feature>
<organism evidence="3 4">
    <name type="scientific">Rhodovarius crocodyli</name>
    <dbReference type="NCBI Taxonomy" id="1979269"/>
    <lineage>
        <taxon>Bacteria</taxon>
        <taxon>Pseudomonadati</taxon>
        <taxon>Pseudomonadota</taxon>
        <taxon>Alphaproteobacteria</taxon>
        <taxon>Acetobacterales</taxon>
        <taxon>Roseomonadaceae</taxon>
        <taxon>Rhodovarius</taxon>
    </lineage>
</organism>
<comment type="caution">
    <text evidence="3">The sequence shown here is derived from an EMBL/GenBank/DDBJ whole genome shotgun (WGS) entry which is preliminary data.</text>
</comment>
<sequence>MRRMLTIAGMGTLLLLGATHLAPAADDHERARRAFEAGEIRSLAEILTTVEERYLGRVIEAELEREDGIWQYEIKVQPPTGRPYKVEVNATTGEILRASGQAQERPR</sequence>
<keyword evidence="1" id="KW-0732">Signal</keyword>
<keyword evidence="4" id="KW-1185">Reference proteome</keyword>
<evidence type="ECO:0000256" key="1">
    <source>
        <dbReference type="SAM" id="SignalP"/>
    </source>
</evidence>
<reference evidence="3 4" key="1">
    <citation type="submission" date="2019-01" db="EMBL/GenBank/DDBJ databases">
        <authorList>
            <person name="Chen W.-M."/>
        </authorList>
    </citation>
    <scope>NUCLEOTIDE SEQUENCE [LARGE SCALE GENOMIC DNA]</scope>
    <source>
        <strain evidence="3 4">CCP-6</strain>
    </source>
</reference>
<name>A0A437MP48_9PROT</name>
<dbReference type="OrthoDB" id="7856745at2"/>
<protein>
    <recommendedName>
        <fullName evidence="2">PepSY domain-containing protein</fullName>
    </recommendedName>
</protein>
<dbReference type="Pfam" id="PF03413">
    <property type="entry name" value="PepSY"/>
    <property type="match status" value="1"/>
</dbReference>
<dbReference type="Gene3D" id="3.10.450.40">
    <property type="match status" value="1"/>
</dbReference>
<proteinExistence type="predicted"/>
<dbReference type="AlphaFoldDB" id="A0A437MP48"/>
<feature type="chain" id="PRO_5019211519" description="PepSY domain-containing protein" evidence="1">
    <location>
        <begin position="25"/>
        <end position="107"/>
    </location>
</feature>
<feature type="signal peptide" evidence="1">
    <location>
        <begin position="1"/>
        <end position="24"/>
    </location>
</feature>
<dbReference type="Proteomes" id="UP000282957">
    <property type="component" value="Unassembled WGS sequence"/>
</dbReference>
<evidence type="ECO:0000313" key="3">
    <source>
        <dbReference type="EMBL" id="RVT99390.1"/>
    </source>
</evidence>
<evidence type="ECO:0000313" key="4">
    <source>
        <dbReference type="Proteomes" id="UP000282957"/>
    </source>
</evidence>
<dbReference type="EMBL" id="SACL01000001">
    <property type="protein sequence ID" value="RVT99390.1"/>
    <property type="molecule type" value="Genomic_DNA"/>
</dbReference>
<accession>A0A437MP48</accession>
<gene>
    <name evidence="3" type="ORF">EOD42_04690</name>
</gene>
<dbReference type="InterPro" id="IPR025711">
    <property type="entry name" value="PepSY"/>
</dbReference>